<dbReference type="EMBL" id="CAKLBY020000259">
    <property type="protein sequence ID" value="CAK7940721.1"/>
    <property type="molecule type" value="Genomic_DNA"/>
</dbReference>
<evidence type="ECO:0008006" key="3">
    <source>
        <dbReference type="Google" id="ProtNLM"/>
    </source>
</evidence>
<protein>
    <recommendedName>
        <fullName evidence="3">Site-specific DNA-methyltransferase (adenine-specific)</fullName>
    </recommendedName>
</protein>
<evidence type="ECO:0000313" key="1">
    <source>
        <dbReference type="EMBL" id="CAK7940721.1"/>
    </source>
</evidence>
<sequence>MMSTTATPSLELCGFSTDRGCFLLTAARSDCAGSSHSPDLTSGTAIYNLEREFVDLQSWDRLLRHASTGQRLPTKRLRKLMAVNWLRGDTAAGWRRDMQKNVRACEDWLNVAFVQLPVQQQREFLHEGMYAAMKLKRAAALADSKRARELQQYFSSTEMVQLVVTSVQAYLKQRAVVWLEPSCGDGRFLTALLRAGAQHVVGYEIDSKLQSLAERNVRLAASDIAGVPRSFSGEGSSSVQAQVYLGDFLTSKCCVPADKFVVAVGNPPFGTKGKNRTDLVHDFSRHAASEWRARVIAFIVPERCSRPSFVETTLQQLNCQQMDTETVASSWTLAMELPLTDYEFEFGAREALKRVRQPSLLQLFTCDRS</sequence>
<name>A0AAV1V275_9STRA</name>
<dbReference type="InterPro" id="IPR029063">
    <property type="entry name" value="SAM-dependent_MTases_sf"/>
</dbReference>
<dbReference type="Proteomes" id="UP001162060">
    <property type="component" value="Unassembled WGS sequence"/>
</dbReference>
<dbReference type="AlphaFoldDB" id="A0AAV1V275"/>
<accession>A0AAV1V275</accession>
<dbReference type="PRINTS" id="PR00507">
    <property type="entry name" value="N12N6MTFRASE"/>
</dbReference>
<reference evidence="1" key="1">
    <citation type="submission" date="2024-01" db="EMBL/GenBank/DDBJ databases">
        <authorList>
            <person name="Webb A."/>
        </authorList>
    </citation>
    <scope>NUCLEOTIDE SEQUENCE</scope>
    <source>
        <strain evidence="1">Pm1</strain>
    </source>
</reference>
<dbReference type="SUPFAM" id="SSF53335">
    <property type="entry name" value="S-adenosyl-L-methionine-dependent methyltransferases"/>
    <property type="match status" value="1"/>
</dbReference>
<gene>
    <name evidence="1" type="ORF">PM001_LOCUS25871</name>
</gene>
<proteinExistence type="predicted"/>
<organism evidence="1 2">
    <name type="scientific">Peronospora matthiolae</name>
    <dbReference type="NCBI Taxonomy" id="2874970"/>
    <lineage>
        <taxon>Eukaryota</taxon>
        <taxon>Sar</taxon>
        <taxon>Stramenopiles</taxon>
        <taxon>Oomycota</taxon>
        <taxon>Peronosporomycetes</taxon>
        <taxon>Peronosporales</taxon>
        <taxon>Peronosporaceae</taxon>
        <taxon>Peronospora</taxon>
    </lineage>
</organism>
<dbReference type="Gene3D" id="3.40.50.150">
    <property type="entry name" value="Vaccinia Virus protein VP39"/>
    <property type="match status" value="1"/>
</dbReference>
<dbReference type="CDD" id="cd02440">
    <property type="entry name" value="AdoMet_MTases"/>
    <property type="match status" value="1"/>
</dbReference>
<comment type="caution">
    <text evidence="1">The sequence shown here is derived from an EMBL/GenBank/DDBJ whole genome shotgun (WGS) entry which is preliminary data.</text>
</comment>
<evidence type="ECO:0000313" key="2">
    <source>
        <dbReference type="Proteomes" id="UP001162060"/>
    </source>
</evidence>